<dbReference type="GO" id="GO:0008270">
    <property type="term" value="F:zinc ion binding"/>
    <property type="evidence" value="ECO:0007669"/>
    <property type="project" value="UniProtKB-KW"/>
</dbReference>
<comment type="caution">
    <text evidence="6">The sequence shown here is derived from an EMBL/GenBank/DDBJ whole genome shotgun (WGS) entry which is preliminary data.</text>
</comment>
<gene>
    <name evidence="6" type="ORF">O181_054664</name>
</gene>
<keyword evidence="3" id="KW-0863">Zinc-finger</keyword>
<keyword evidence="2" id="KW-0479">Metal-binding</keyword>
<keyword evidence="7" id="KW-1185">Reference proteome</keyword>
<keyword evidence="4" id="KW-0862">Zinc</keyword>
<evidence type="ECO:0000256" key="1">
    <source>
        <dbReference type="ARBA" id="ARBA00004123"/>
    </source>
</evidence>
<sequence length="163" mass="17884">MQVTTLVSHLQTILKQSSTTINLKKKSICITTNNASENHHMAQEIKRLIPSFSASNNAIGCMAHTIHLTTCDGLNALAQSGPLPSNQEASGNNSGPMAIRNLVDEPDGQNTQYNSIIACLSKLASYIRKSPQRREKFVHTVNLIYEEGQTTKATTLLKNFCTR</sequence>
<evidence type="ECO:0000256" key="3">
    <source>
        <dbReference type="ARBA" id="ARBA00022771"/>
    </source>
</evidence>
<dbReference type="InterPro" id="IPR052035">
    <property type="entry name" value="ZnF_BED_domain_contain"/>
</dbReference>
<evidence type="ECO:0000256" key="4">
    <source>
        <dbReference type="ARBA" id="ARBA00022833"/>
    </source>
</evidence>
<dbReference type="GO" id="GO:0005634">
    <property type="term" value="C:nucleus"/>
    <property type="evidence" value="ECO:0007669"/>
    <property type="project" value="UniProtKB-SubCell"/>
</dbReference>
<dbReference type="EMBL" id="AVOT02024331">
    <property type="protein sequence ID" value="MBW0514949.1"/>
    <property type="molecule type" value="Genomic_DNA"/>
</dbReference>
<dbReference type="PANTHER" id="PTHR46481">
    <property type="entry name" value="ZINC FINGER BED DOMAIN-CONTAINING PROTEIN 4"/>
    <property type="match status" value="1"/>
</dbReference>
<evidence type="ECO:0000256" key="5">
    <source>
        <dbReference type="ARBA" id="ARBA00023242"/>
    </source>
</evidence>
<evidence type="ECO:0000256" key="2">
    <source>
        <dbReference type="ARBA" id="ARBA00022723"/>
    </source>
</evidence>
<dbReference type="Proteomes" id="UP000765509">
    <property type="component" value="Unassembled WGS sequence"/>
</dbReference>
<reference evidence="6" key="1">
    <citation type="submission" date="2021-03" db="EMBL/GenBank/DDBJ databases">
        <title>Draft genome sequence of rust myrtle Austropuccinia psidii MF-1, a brazilian biotype.</title>
        <authorList>
            <person name="Quecine M.C."/>
            <person name="Pachon D.M.R."/>
            <person name="Bonatelli M.L."/>
            <person name="Correr F.H."/>
            <person name="Franceschini L.M."/>
            <person name="Leite T.F."/>
            <person name="Margarido G.R.A."/>
            <person name="Almeida C.A."/>
            <person name="Ferrarezi J.A."/>
            <person name="Labate C.A."/>
        </authorList>
    </citation>
    <scope>NUCLEOTIDE SEQUENCE</scope>
    <source>
        <strain evidence="6">MF-1</strain>
    </source>
</reference>
<proteinExistence type="predicted"/>
<name>A0A9Q3E500_9BASI</name>
<dbReference type="AlphaFoldDB" id="A0A9Q3E500"/>
<comment type="subcellular location">
    <subcellularLocation>
        <location evidence="1">Nucleus</location>
    </subcellularLocation>
</comment>
<protein>
    <submittedName>
        <fullName evidence="6">Uncharacterized protein</fullName>
    </submittedName>
</protein>
<evidence type="ECO:0000313" key="7">
    <source>
        <dbReference type="Proteomes" id="UP000765509"/>
    </source>
</evidence>
<dbReference type="PANTHER" id="PTHR46481:SF10">
    <property type="entry name" value="ZINC FINGER BED DOMAIN-CONTAINING PROTEIN 39"/>
    <property type="match status" value="1"/>
</dbReference>
<evidence type="ECO:0000313" key="6">
    <source>
        <dbReference type="EMBL" id="MBW0514949.1"/>
    </source>
</evidence>
<accession>A0A9Q3E500</accession>
<keyword evidence="5" id="KW-0539">Nucleus</keyword>
<organism evidence="6 7">
    <name type="scientific">Austropuccinia psidii MF-1</name>
    <dbReference type="NCBI Taxonomy" id="1389203"/>
    <lineage>
        <taxon>Eukaryota</taxon>
        <taxon>Fungi</taxon>
        <taxon>Dikarya</taxon>
        <taxon>Basidiomycota</taxon>
        <taxon>Pucciniomycotina</taxon>
        <taxon>Pucciniomycetes</taxon>
        <taxon>Pucciniales</taxon>
        <taxon>Sphaerophragmiaceae</taxon>
        <taxon>Austropuccinia</taxon>
    </lineage>
</organism>